<organism evidence="2 3">
    <name type="scientific">Pseudofrankia asymbiotica</name>
    <dbReference type="NCBI Taxonomy" id="1834516"/>
    <lineage>
        <taxon>Bacteria</taxon>
        <taxon>Bacillati</taxon>
        <taxon>Actinomycetota</taxon>
        <taxon>Actinomycetes</taxon>
        <taxon>Frankiales</taxon>
        <taxon>Frankiaceae</taxon>
        <taxon>Pseudofrankia</taxon>
    </lineage>
</organism>
<accession>A0A1V2I603</accession>
<dbReference type="RefSeq" id="WP_076819602.1">
    <property type="nucleotide sequence ID" value="NZ_MOMC01000051.1"/>
</dbReference>
<dbReference type="STRING" id="1834516.BL253_24535"/>
<evidence type="ECO:0000313" key="2">
    <source>
        <dbReference type="EMBL" id="ONH26369.1"/>
    </source>
</evidence>
<reference evidence="3" key="1">
    <citation type="submission" date="2016-10" db="EMBL/GenBank/DDBJ databases">
        <title>Frankia sp. NRRL B-16386 Genome sequencing.</title>
        <authorList>
            <person name="Ghodhbane-Gtari F."/>
            <person name="Swanson E."/>
            <person name="Gueddou A."/>
            <person name="Hezbri K."/>
            <person name="Ktari K."/>
            <person name="Nouioui I."/>
            <person name="Morris K."/>
            <person name="Simpson S."/>
            <person name="Abebe-Akele F."/>
            <person name="Thomas K."/>
            <person name="Gtari M."/>
            <person name="Tisa L.S."/>
        </authorList>
    </citation>
    <scope>NUCLEOTIDE SEQUENCE [LARGE SCALE GENOMIC DNA]</scope>
    <source>
        <strain evidence="3">NRRL B-16386</strain>
    </source>
</reference>
<comment type="caution">
    <text evidence="2">The sequence shown here is derived from an EMBL/GenBank/DDBJ whole genome shotgun (WGS) entry which is preliminary data.</text>
</comment>
<name>A0A1V2I603_9ACTN</name>
<sequence>MAGLFAADVGVARQLSSDLSSIRTSLTSLGTDLSGMHGQTGSSEVEAALDRFVRNSSDSRGNLDKLLERAIGLLNGLVDGTDAVDTALAQGLDPLVPSPSPSPTSAPASATAL</sequence>
<protein>
    <submittedName>
        <fullName evidence="2">Uncharacterized protein</fullName>
    </submittedName>
</protein>
<keyword evidence="3" id="KW-1185">Reference proteome</keyword>
<evidence type="ECO:0000313" key="3">
    <source>
        <dbReference type="Proteomes" id="UP000188929"/>
    </source>
</evidence>
<dbReference type="OrthoDB" id="3214503at2"/>
<proteinExistence type="predicted"/>
<dbReference type="Proteomes" id="UP000188929">
    <property type="component" value="Unassembled WGS sequence"/>
</dbReference>
<dbReference type="AlphaFoldDB" id="A0A1V2I603"/>
<gene>
    <name evidence="2" type="ORF">BL253_24535</name>
</gene>
<dbReference type="EMBL" id="MOMC01000051">
    <property type="protein sequence ID" value="ONH26369.1"/>
    <property type="molecule type" value="Genomic_DNA"/>
</dbReference>
<evidence type="ECO:0000256" key="1">
    <source>
        <dbReference type="SAM" id="MobiDB-lite"/>
    </source>
</evidence>
<feature type="region of interest" description="Disordered" evidence="1">
    <location>
        <begin position="91"/>
        <end position="113"/>
    </location>
</feature>